<evidence type="ECO:0000313" key="2">
    <source>
        <dbReference type="Proteomes" id="UP001162501"/>
    </source>
</evidence>
<accession>A0ACB0FIA4</accession>
<dbReference type="EMBL" id="OX596091">
    <property type="protein sequence ID" value="CAI9712218.1"/>
    <property type="molecule type" value="Genomic_DNA"/>
</dbReference>
<organism evidence="1 2">
    <name type="scientific">Rangifer tarandus platyrhynchus</name>
    <name type="common">Svalbard reindeer</name>
    <dbReference type="NCBI Taxonomy" id="3082113"/>
    <lineage>
        <taxon>Eukaryota</taxon>
        <taxon>Metazoa</taxon>
        <taxon>Chordata</taxon>
        <taxon>Craniata</taxon>
        <taxon>Vertebrata</taxon>
        <taxon>Euteleostomi</taxon>
        <taxon>Mammalia</taxon>
        <taxon>Eutheria</taxon>
        <taxon>Laurasiatheria</taxon>
        <taxon>Artiodactyla</taxon>
        <taxon>Ruminantia</taxon>
        <taxon>Pecora</taxon>
        <taxon>Cervidae</taxon>
        <taxon>Odocoileinae</taxon>
        <taxon>Rangifer</taxon>
    </lineage>
</organism>
<dbReference type="Proteomes" id="UP001162501">
    <property type="component" value="Chromosome 7"/>
</dbReference>
<name>A0ACB0FIA4_RANTA</name>
<proteinExistence type="predicted"/>
<sequence length="349" mass="38830">MEVLGAQEAQQQPLPPDTWTLRGSTLSPLEGPEADLGKHAWLPAPGDQFHLFVSYSSVDTVWTHGLTGRLEAKLLGLRVCLHKRDFTPGRNVLENMAGCIQQSQKVLLVPSEDFVQSPWCLLEADLSLVGSCLERKLVLPILLWPCRVPLHLSHLTYLEATDSRFYQKLKVGSFSTLAVPDPLKEVLEDPELYKRAVGILKDQNQPAQRLLVISANVFFAPFFMILSINTLCWFRRSSKRTLRELECRVGEANLLLAPHSVLMGFETKNKFCFVYVLLGDCKWAFLGAPERRGRVPGGHPAVRLQLRLLLRPQALPPVGGGCGGPWPPGGKPRSIGTCQNSVIPEMDEK</sequence>
<evidence type="ECO:0000313" key="1">
    <source>
        <dbReference type="EMBL" id="CAI9712218.1"/>
    </source>
</evidence>
<protein>
    <submittedName>
        <fullName evidence="1">Uncharacterized protein</fullName>
    </submittedName>
</protein>
<gene>
    <name evidence="1" type="ORF">MRATA1EN3_LOCUS23431</name>
</gene>
<reference evidence="1" key="1">
    <citation type="submission" date="2023-05" db="EMBL/GenBank/DDBJ databases">
        <authorList>
            <consortium name="ELIXIR-Norway"/>
        </authorList>
    </citation>
    <scope>NUCLEOTIDE SEQUENCE</scope>
</reference>